<dbReference type="EMBL" id="BIFQ01000001">
    <property type="protein sequence ID" value="GCE03336.1"/>
    <property type="molecule type" value="Genomic_DNA"/>
</dbReference>
<accession>A0A401Z961</accession>
<comment type="caution">
    <text evidence="1">The sequence shown here is derived from an EMBL/GenBank/DDBJ whole genome shotgun (WGS) entry which is preliminary data.</text>
</comment>
<evidence type="ECO:0000313" key="1">
    <source>
        <dbReference type="EMBL" id="GCE03336.1"/>
    </source>
</evidence>
<sequence>MLDFPGVTMTLTDEACWLLSETGLLTLSSAVVGGGFQSVRLVLNRHVSRDYDCRQPALDLQRFARQVAWNEPFIGLLTGVPINGTRCVTQRSDDLTVASVITAGVSNAMTAGISTPVVFTPGTINMVVFVDANLEVAAMVNAVITATESKVATLAACNVRSSQGELATGTSTDALVIACTGRGDPLPYAGPGTEVGYLIGLTVRECLIQALKPCGISVHPEF</sequence>
<dbReference type="PANTHER" id="PTHR35336">
    <property type="entry name" value="ADENOSYLCOBINAMIDE AMIDOHYDROLASE"/>
    <property type="match status" value="1"/>
</dbReference>
<keyword evidence="2" id="KW-1185">Reference proteome</keyword>
<reference evidence="2" key="1">
    <citation type="submission" date="2018-12" db="EMBL/GenBank/DDBJ databases">
        <title>Tengunoibacter tsumagoiensis gen. nov., sp. nov., Dictyobacter kobayashii sp. nov., D. alpinus sp. nov., and D. joshuensis sp. nov. and description of Dictyobacteraceae fam. nov. within the order Ktedonobacterales isolated from Tengu-no-mugimeshi.</title>
        <authorList>
            <person name="Wang C.M."/>
            <person name="Zheng Y."/>
            <person name="Sakai Y."/>
            <person name="Toyoda A."/>
            <person name="Minakuchi Y."/>
            <person name="Abe K."/>
            <person name="Yokota A."/>
            <person name="Yabe S."/>
        </authorList>
    </citation>
    <scope>NUCLEOTIDE SEQUENCE [LARGE SCALE GENOMIC DNA]</scope>
    <source>
        <strain evidence="2">S-27</strain>
    </source>
</reference>
<name>A0A401Z961_9CHLR</name>
<dbReference type="InterPro" id="IPR052209">
    <property type="entry name" value="CbiZ"/>
</dbReference>
<proteinExistence type="predicted"/>
<dbReference type="InterPro" id="IPR002808">
    <property type="entry name" value="AdoCbi_amidolase"/>
</dbReference>
<dbReference type="Pfam" id="PF01955">
    <property type="entry name" value="CbiZ"/>
    <property type="match status" value="1"/>
</dbReference>
<evidence type="ECO:0008006" key="3">
    <source>
        <dbReference type="Google" id="ProtNLM"/>
    </source>
</evidence>
<dbReference type="RefSeq" id="WP_126594625.1">
    <property type="nucleotide sequence ID" value="NZ_BIFQ01000001.1"/>
</dbReference>
<dbReference type="Proteomes" id="UP000287224">
    <property type="component" value="Unassembled WGS sequence"/>
</dbReference>
<protein>
    <recommendedName>
        <fullName evidence="3">Adenosylcobinamide amidohydrolase</fullName>
    </recommendedName>
</protein>
<dbReference type="OrthoDB" id="9767827at2"/>
<evidence type="ECO:0000313" key="2">
    <source>
        <dbReference type="Proteomes" id="UP000287224"/>
    </source>
</evidence>
<gene>
    <name evidence="1" type="ORF">KDAU_06650</name>
</gene>
<dbReference type="AlphaFoldDB" id="A0A401Z961"/>
<organism evidence="1 2">
    <name type="scientific">Dictyobacter aurantiacus</name>
    <dbReference type="NCBI Taxonomy" id="1936993"/>
    <lineage>
        <taxon>Bacteria</taxon>
        <taxon>Bacillati</taxon>
        <taxon>Chloroflexota</taxon>
        <taxon>Ktedonobacteria</taxon>
        <taxon>Ktedonobacterales</taxon>
        <taxon>Dictyobacteraceae</taxon>
        <taxon>Dictyobacter</taxon>
    </lineage>
</organism>
<dbReference type="PANTHER" id="PTHR35336:SF5">
    <property type="entry name" value="ADENOSYLCOBINAMIDE AMIDOHYDROLASE"/>
    <property type="match status" value="1"/>
</dbReference>